<reference evidence="1" key="1">
    <citation type="submission" date="2022-05" db="EMBL/GenBank/DDBJ databases">
        <authorList>
            <person name="Sun X."/>
        </authorList>
    </citation>
    <scope>NUCLEOTIDE SEQUENCE</scope>
    <source>
        <strain evidence="1">Ai-910</strain>
    </source>
</reference>
<name>A0A9J6ZLY7_9BACT</name>
<evidence type="ECO:0000313" key="1">
    <source>
        <dbReference type="EMBL" id="URW78683.1"/>
    </source>
</evidence>
<dbReference type="Proteomes" id="UP001056426">
    <property type="component" value="Chromosome"/>
</dbReference>
<gene>
    <name evidence="1" type="ORF">M9189_07370</name>
</gene>
<dbReference type="KEGG" id="alkq:M9189_07370"/>
<organism evidence="1 2">
    <name type="scientific">Xiashengella succiniciproducens</name>
    <dbReference type="NCBI Taxonomy" id="2949635"/>
    <lineage>
        <taxon>Bacteria</taxon>
        <taxon>Pseudomonadati</taxon>
        <taxon>Bacteroidota</taxon>
        <taxon>Bacteroidia</taxon>
        <taxon>Marinilabiliales</taxon>
        <taxon>Marinilabiliaceae</taxon>
        <taxon>Xiashengella</taxon>
    </lineage>
</organism>
<accession>A0A9J6ZLY7</accession>
<protein>
    <submittedName>
        <fullName evidence="1">Uncharacterized protein</fullName>
    </submittedName>
</protein>
<proteinExistence type="predicted"/>
<reference evidence="1" key="2">
    <citation type="submission" date="2022-06" db="EMBL/GenBank/DDBJ databases">
        <title>Xiashengella guii gen. nov. sp. nov., a bacterium isolated form anaerobic digestion tank.</title>
        <authorList>
            <person name="Huang H."/>
        </authorList>
    </citation>
    <scope>NUCLEOTIDE SEQUENCE</scope>
    <source>
        <strain evidence="1">Ai-910</strain>
    </source>
</reference>
<dbReference type="RefSeq" id="WP_250722044.1">
    <property type="nucleotide sequence ID" value="NZ_CP098400.1"/>
</dbReference>
<keyword evidence="2" id="KW-1185">Reference proteome</keyword>
<dbReference type="AlphaFoldDB" id="A0A9J6ZLY7"/>
<dbReference type="EMBL" id="CP098400">
    <property type="protein sequence ID" value="URW78683.1"/>
    <property type="molecule type" value="Genomic_DNA"/>
</dbReference>
<evidence type="ECO:0000313" key="2">
    <source>
        <dbReference type="Proteomes" id="UP001056426"/>
    </source>
</evidence>
<dbReference type="SUPFAM" id="SSF56935">
    <property type="entry name" value="Porins"/>
    <property type="match status" value="1"/>
</dbReference>
<sequence length="220" mass="23787">MKKYVFIFIGLLYFSAGKAQGFDVGVDFYNRYVFRGVDFGSSPSIQPTLAFSAGGFTIGAWGAFSTGTGIYDSFNEADLFASYDFDFGLSLLATSYYYPGSSWFELEDEISSHAIEVGAAYSVGGFSASAYYMLNDTRYGSGSQGGDTYFELGYSISNVDLFIGAGDGWHTVNNNFQVVNIGIAATKEISITEKFAIPVKVAFIVNPNTEQAHIVAGFSL</sequence>